<dbReference type="AlphaFoldDB" id="G8TF94"/>
<reference evidence="2 3" key="1">
    <citation type="submission" date="2011-12" db="EMBL/GenBank/DDBJ databases">
        <title>The complete genome of Niastella koreensis GR20-10.</title>
        <authorList>
            <consortium name="US DOE Joint Genome Institute (JGI-PGF)"/>
            <person name="Lucas S."/>
            <person name="Han J."/>
            <person name="Lapidus A."/>
            <person name="Bruce D."/>
            <person name="Goodwin L."/>
            <person name="Pitluck S."/>
            <person name="Peters L."/>
            <person name="Kyrpides N."/>
            <person name="Mavromatis K."/>
            <person name="Ivanova N."/>
            <person name="Mikhailova N."/>
            <person name="Davenport K."/>
            <person name="Saunders E."/>
            <person name="Detter J.C."/>
            <person name="Tapia R."/>
            <person name="Han C."/>
            <person name="Land M."/>
            <person name="Hauser L."/>
            <person name="Markowitz V."/>
            <person name="Cheng J.-F."/>
            <person name="Hugenholtz P."/>
            <person name="Woyke T."/>
            <person name="Wu D."/>
            <person name="Tindall B."/>
            <person name="Pomrenke H."/>
            <person name="Brambilla E."/>
            <person name="Klenk H.-P."/>
            <person name="Eisen J.A."/>
        </authorList>
    </citation>
    <scope>NUCLEOTIDE SEQUENCE [LARGE SCALE GENOMIC DNA]</scope>
    <source>
        <strain evidence="3">DSM 17620 / KACC 11465 / NBRC 106392 / GR20-10</strain>
    </source>
</reference>
<proteinExistence type="predicted"/>
<evidence type="ECO:0000256" key="1">
    <source>
        <dbReference type="SAM" id="SignalP"/>
    </source>
</evidence>
<name>G8TF94_NIAKG</name>
<organism evidence="2 3">
    <name type="scientific">Niastella koreensis (strain DSM 17620 / KACC 11465 / NBRC 106392 / GR20-10)</name>
    <dbReference type="NCBI Taxonomy" id="700598"/>
    <lineage>
        <taxon>Bacteria</taxon>
        <taxon>Pseudomonadati</taxon>
        <taxon>Bacteroidota</taxon>
        <taxon>Chitinophagia</taxon>
        <taxon>Chitinophagales</taxon>
        <taxon>Chitinophagaceae</taxon>
        <taxon>Niastella</taxon>
    </lineage>
</organism>
<dbReference type="OrthoDB" id="672806at2"/>
<evidence type="ECO:0008006" key="4">
    <source>
        <dbReference type="Google" id="ProtNLM"/>
    </source>
</evidence>
<feature type="chain" id="PRO_5003517528" description="Cytochrome c domain-containing protein" evidence="1">
    <location>
        <begin position="23"/>
        <end position="126"/>
    </location>
</feature>
<evidence type="ECO:0000313" key="2">
    <source>
        <dbReference type="EMBL" id="AEV97304.1"/>
    </source>
</evidence>
<feature type="signal peptide" evidence="1">
    <location>
        <begin position="1"/>
        <end position="22"/>
    </location>
</feature>
<dbReference type="EMBL" id="CP003178">
    <property type="protein sequence ID" value="AEV97304.1"/>
    <property type="molecule type" value="Genomic_DNA"/>
</dbReference>
<evidence type="ECO:0000313" key="3">
    <source>
        <dbReference type="Proteomes" id="UP000005438"/>
    </source>
</evidence>
<dbReference type="STRING" id="700598.Niako_0925"/>
<accession>G8TF94</accession>
<dbReference type="eggNOG" id="COG2010">
    <property type="taxonomic scope" value="Bacteria"/>
</dbReference>
<dbReference type="PROSITE" id="PS51257">
    <property type="entry name" value="PROKAR_LIPOPROTEIN"/>
    <property type="match status" value="1"/>
</dbReference>
<dbReference type="Proteomes" id="UP000005438">
    <property type="component" value="Chromosome"/>
</dbReference>
<protein>
    <recommendedName>
        <fullName evidence="4">Cytochrome c domain-containing protein</fullName>
    </recommendedName>
</protein>
<dbReference type="RefSeq" id="WP_014217218.1">
    <property type="nucleotide sequence ID" value="NC_016609.1"/>
</dbReference>
<dbReference type="KEGG" id="nko:Niako_0925"/>
<dbReference type="InterPro" id="IPR036909">
    <property type="entry name" value="Cyt_c-like_dom_sf"/>
</dbReference>
<gene>
    <name evidence="2" type="ordered locus">Niako_0925</name>
</gene>
<dbReference type="HOGENOM" id="CLU_1979166_0_0_10"/>
<dbReference type="GO" id="GO:0009055">
    <property type="term" value="F:electron transfer activity"/>
    <property type="evidence" value="ECO:0007669"/>
    <property type="project" value="InterPro"/>
</dbReference>
<sequence>MMCVLKIRSGWLLLLLFSMAFTGCYKKGEPVTSAATFIPAGVTAANVTHTNYVAGVLKNNCSTCHGKGGSADEFWLNTNTYQNASEFGVRIVETIVNGSMPPVPRKPFSAADKKMLEAWINRGMPQ</sequence>
<dbReference type="SUPFAM" id="SSF46626">
    <property type="entry name" value="Cytochrome c"/>
    <property type="match status" value="1"/>
</dbReference>
<keyword evidence="1" id="KW-0732">Signal</keyword>
<dbReference type="GO" id="GO:0020037">
    <property type="term" value="F:heme binding"/>
    <property type="evidence" value="ECO:0007669"/>
    <property type="project" value="InterPro"/>
</dbReference>